<evidence type="ECO:0000313" key="2">
    <source>
        <dbReference type="Proteomes" id="UP001165121"/>
    </source>
</evidence>
<dbReference type="InterPro" id="IPR036322">
    <property type="entry name" value="WD40_repeat_dom_sf"/>
</dbReference>
<dbReference type="Gene3D" id="2.130.10.10">
    <property type="entry name" value="YVTN repeat-like/Quinoprotein amine dehydrogenase"/>
    <property type="match status" value="1"/>
</dbReference>
<proteinExistence type="predicted"/>
<organism evidence="1 2">
    <name type="scientific">Phytophthora fragariaefolia</name>
    <dbReference type="NCBI Taxonomy" id="1490495"/>
    <lineage>
        <taxon>Eukaryota</taxon>
        <taxon>Sar</taxon>
        <taxon>Stramenopiles</taxon>
        <taxon>Oomycota</taxon>
        <taxon>Peronosporomycetes</taxon>
        <taxon>Peronosporales</taxon>
        <taxon>Peronosporaceae</taxon>
        <taxon>Phytophthora</taxon>
    </lineage>
</organism>
<protein>
    <submittedName>
        <fullName evidence="1">Unnamed protein product</fullName>
    </submittedName>
</protein>
<keyword evidence="2" id="KW-1185">Reference proteome</keyword>
<dbReference type="OrthoDB" id="155500at2759"/>
<dbReference type="InterPro" id="IPR015943">
    <property type="entry name" value="WD40/YVTN_repeat-like_dom_sf"/>
</dbReference>
<gene>
    <name evidence="1" type="ORF">Pfra01_000400500</name>
</gene>
<name>A0A9W6U1N0_9STRA</name>
<evidence type="ECO:0000313" key="1">
    <source>
        <dbReference type="EMBL" id="GMF24175.1"/>
    </source>
</evidence>
<dbReference type="EMBL" id="BSXT01000313">
    <property type="protein sequence ID" value="GMF24175.1"/>
    <property type="molecule type" value="Genomic_DNA"/>
</dbReference>
<dbReference type="AlphaFoldDB" id="A0A9W6U1N0"/>
<comment type="caution">
    <text evidence="1">The sequence shown here is derived from an EMBL/GenBank/DDBJ whole genome shotgun (WGS) entry which is preliminary data.</text>
</comment>
<reference evidence="1" key="1">
    <citation type="submission" date="2023-04" db="EMBL/GenBank/DDBJ databases">
        <title>Phytophthora fragariaefolia NBRC 109709.</title>
        <authorList>
            <person name="Ichikawa N."/>
            <person name="Sato H."/>
            <person name="Tonouchi N."/>
        </authorList>
    </citation>
    <scope>NUCLEOTIDE SEQUENCE</scope>
    <source>
        <strain evidence="1">NBRC 109709</strain>
    </source>
</reference>
<sequence>MESGAELRVQAAKLRGFPPFPTWNGTLSAPSRGDGGLCSVLGAGGELVVLQHSAREGDQHGHEGSWLAVRKVLPAAGGEATSFCQCWASDGSLVATVRDRRVAIYSGEDFRELVQLQLRFSVVSMDVVKRRRQSTADGDSTLEVLLMVGTAFGGLLYSVKVGEEKTVGDLVGQTPDPVARIHEEVAVCLVKFSDDGCTAALGTMDGRLFLRRVDTHDDELSTFGTAVLTKVLVAPRVTSMSFSACSSKLVVATKKGNVYVFARASGTGQWQTLSSCKELCVNPKPKPTGAAGVSKTATVAQTLVACWGPVFVVCSRAVTSRLEIYDFASGCLLHSLQLAPAPASSTALSTWVDQQLVTGVCAVRTSSGASRLLCHDTSTNLALVEWPFLSAMMDG</sequence>
<dbReference type="Proteomes" id="UP001165121">
    <property type="component" value="Unassembled WGS sequence"/>
</dbReference>
<dbReference type="SUPFAM" id="SSF50978">
    <property type="entry name" value="WD40 repeat-like"/>
    <property type="match status" value="1"/>
</dbReference>
<accession>A0A9W6U1N0</accession>